<keyword evidence="2" id="KW-1133">Transmembrane helix</keyword>
<feature type="transmembrane region" description="Helical" evidence="2">
    <location>
        <begin position="44"/>
        <end position="62"/>
    </location>
</feature>
<dbReference type="EMBL" id="BTSY01000003">
    <property type="protein sequence ID" value="GMT19840.1"/>
    <property type="molecule type" value="Genomic_DNA"/>
</dbReference>
<feature type="compositionally biased region" description="Polar residues" evidence="1">
    <location>
        <begin position="90"/>
        <end position="99"/>
    </location>
</feature>
<comment type="caution">
    <text evidence="3">The sequence shown here is derived from an EMBL/GenBank/DDBJ whole genome shotgun (WGS) entry which is preliminary data.</text>
</comment>
<feature type="region of interest" description="Disordered" evidence="1">
    <location>
        <begin position="90"/>
        <end position="121"/>
    </location>
</feature>
<dbReference type="Proteomes" id="UP001432322">
    <property type="component" value="Unassembled WGS sequence"/>
</dbReference>
<gene>
    <name evidence="3" type="ORF">PFISCL1PPCAC_11137</name>
</gene>
<proteinExistence type="predicted"/>
<protein>
    <recommendedName>
        <fullName evidence="5">G protein-coupled receptor</fullName>
    </recommendedName>
</protein>
<accession>A0AAV5VMD2</accession>
<feature type="non-terminal residue" evidence="3">
    <location>
        <position position="1"/>
    </location>
</feature>
<evidence type="ECO:0000256" key="2">
    <source>
        <dbReference type="SAM" id="Phobius"/>
    </source>
</evidence>
<evidence type="ECO:0000313" key="3">
    <source>
        <dbReference type="EMBL" id="GMT19840.1"/>
    </source>
</evidence>
<dbReference type="AlphaFoldDB" id="A0AAV5VMD2"/>
<organism evidence="3 4">
    <name type="scientific">Pristionchus fissidentatus</name>
    <dbReference type="NCBI Taxonomy" id="1538716"/>
    <lineage>
        <taxon>Eukaryota</taxon>
        <taxon>Metazoa</taxon>
        <taxon>Ecdysozoa</taxon>
        <taxon>Nematoda</taxon>
        <taxon>Chromadorea</taxon>
        <taxon>Rhabditida</taxon>
        <taxon>Rhabditina</taxon>
        <taxon>Diplogasteromorpha</taxon>
        <taxon>Diplogasteroidea</taxon>
        <taxon>Neodiplogasteridae</taxon>
        <taxon>Pristionchus</taxon>
    </lineage>
</organism>
<name>A0AAV5VMD2_9BILA</name>
<evidence type="ECO:0008006" key="5">
    <source>
        <dbReference type="Google" id="ProtNLM"/>
    </source>
</evidence>
<keyword evidence="2" id="KW-0472">Membrane</keyword>
<reference evidence="3" key="1">
    <citation type="submission" date="2023-10" db="EMBL/GenBank/DDBJ databases">
        <title>Genome assembly of Pristionchus species.</title>
        <authorList>
            <person name="Yoshida K."/>
            <person name="Sommer R.J."/>
        </authorList>
    </citation>
    <scope>NUCLEOTIDE SEQUENCE</scope>
    <source>
        <strain evidence="3">RS5133</strain>
    </source>
</reference>
<evidence type="ECO:0000256" key="1">
    <source>
        <dbReference type="SAM" id="MobiDB-lite"/>
    </source>
</evidence>
<keyword evidence="2" id="KW-0812">Transmembrane</keyword>
<evidence type="ECO:0000313" key="4">
    <source>
        <dbReference type="Proteomes" id="UP001432322"/>
    </source>
</evidence>
<keyword evidence="4" id="KW-1185">Reference proteome</keyword>
<feature type="transmembrane region" description="Helical" evidence="2">
    <location>
        <begin position="12"/>
        <end position="32"/>
    </location>
</feature>
<sequence>QFQIIKMIVRLAKFMSGYSLTTVVLLIAPSTFLTGNSATAYTEGFFYMVQAIFSIGLPVTILNDRAVRSSLRTFSIFRSTLQVLTVRVTDNSSTTSTADPPNHENIRSANRSQEPNRYVLT</sequence>